<name>A0ABW3CKY1_9ACTN</name>
<gene>
    <name evidence="1" type="ORF">ACFQ07_21950</name>
</gene>
<protein>
    <submittedName>
        <fullName evidence="1">TetR/AcrR family transcriptional regulator</fullName>
    </submittedName>
</protein>
<sequence length="112" mass="12157">AMAAEQVWSWLAEPEHRALLTLWVEGYGRSLMDGEGPWAGFAASTVNDWLTYLAETQPPEVRDTETGLHERTLVLAVLRGAFLDLLATGDVDRTTGAVGAHLAALGRSPVRK</sequence>
<feature type="non-terminal residue" evidence="1">
    <location>
        <position position="1"/>
    </location>
</feature>
<proteinExistence type="predicted"/>
<organism evidence="1 2">
    <name type="scientific">Actinomadura adrarensis</name>
    <dbReference type="NCBI Taxonomy" id="1819600"/>
    <lineage>
        <taxon>Bacteria</taxon>
        <taxon>Bacillati</taxon>
        <taxon>Actinomycetota</taxon>
        <taxon>Actinomycetes</taxon>
        <taxon>Streptosporangiales</taxon>
        <taxon>Thermomonosporaceae</taxon>
        <taxon>Actinomadura</taxon>
    </lineage>
</organism>
<reference evidence="2" key="1">
    <citation type="journal article" date="2019" name="Int. J. Syst. Evol. Microbiol.">
        <title>The Global Catalogue of Microorganisms (GCM) 10K type strain sequencing project: providing services to taxonomists for standard genome sequencing and annotation.</title>
        <authorList>
            <consortium name="The Broad Institute Genomics Platform"/>
            <consortium name="The Broad Institute Genome Sequencing Center for Infectious Disease"/>
            <person name="Wu L."/>
            <person name="Ma J."/>
        </authorList>
    </citation>
    <scope>NUCLEOTIDE SEQUENCE [LARGE SCALE GENOMIC DNA]</scope>
    <source>
        <strain evidence="2">JCM 31696</strain>
    </source>
</reference>
<comment type="caution">
    <text evidence="1">The sequence shown here is derived from an EMBL/GenBank/DDBJ whole genome shotgun (WGS) entry which is preliminary data.</text>
</comment>
<keyword evidence="2" id="KW-1185">Reference proteome</keyword>
<evidence type="ECO:0000313" key="2">
    <source>
        <dbReference type="Proteomes" id="UP001597083"/>
    </source>
</evidence>
<evidence type="ECO:0000313" key="1">
    <source>
        <dbReference type="EMBL" id="MFD0854920.1"/>
    </source>
</evidence>
<accession>A0ABW3CKY1</accession>
<dbReference type="EMBL" id="JBHTIR010003257">
    <property type="protein sequence ID" value="MFD0854920.1"/>
    <property type="molecule type" value="Genomic_DNA"/>
</dbReference>
<dbReference type="Proteomes" id="UP001597083">
    <property type="component" value="Unassembled WGS sequence"/>
</dbReference>